<evidence type="ECO:0000256" key="1">
    <source>
        <dbReference type="SAM" id="MobiDB-lite"/>
    </source>
</evidence>
<name>A0A4Z2GGB8_9TELE</name>
<gene>
    <name evidence="2" type="ORF">EYF80_037166</name>
</gene>
<keyword evidence="3" id="KW-1185">Reference proteome</keyword>
<proteinExistence type="predicted"/>
<accession>A0A4Z2GGB8</accession>
<protein>
    <submittedName>
        <fullName evidence="2">Uncharacterized protein</fullName>
    </submittedName>
</protein>
<dbReference type="AlphaFoldDB" id="A0A4Z2GGB8"/>
<dbReference type="EMBL" id="SRLO01000541">
    <property type="protein sequence ID" value="TNN52588.1"/>
    <property type="molecule type" value="Genomic_DNA"/>
</dbReference>
<organism evidence="2 3">
    <name type="scientific">Liparis tanakae</name>
    <name type="common">Tanaka's snailfish</name>
    <dbReference type="NCBI Taxonomy" id="230148"/>
    <lineage>
        <taxon>Eukaryota</taxon>
        <taxon>Metazoa</taxon>
        <taxon>Chordata</taxon>
        <taxon>Craniata</taxon>
        <taxon>Vertebrata</taxon>
        <taxon>Euteleostomi</taxon>
        <taxon>Actinopterygii</taxon>
        <taxon>Neopterygii</taxon>
        <taxon>Teleostei</taxon>
        <taxon>Neoteleostei</taxon>
        <taxon>Acanthomorphata</taxon>
        <taxon>Eupercaria</taxon>
        <taxon>Perciformes</taxon>
        <taxon>Cottioidei</taxon>
        <taxon>Cottales</taxon>
        <taxon>Liparidae</taxon>
        <taxon>Liparis</taxon>
    </lineage>
</organism>
<evidence type="ECO:0000313" key="3">
    <source>
        <dbReference type="Proteomes" id="UP000314294"/>
    </source>
</evidence>
<comment type="caution">
    <text evidence="2">The sequence shown here is derived from an EMBL/GenBank/DDBJ whole genome shotgun (WGS) entry which is preliminary data.</text>
</comment>
<dbReference type="Proteomes" id="UP000314294">
    <property type="component" value="Unassembled WGS sequence"/>
</dbReference>
<feature type="region of interest" description="Disordered" evidence="1">
    <location>
        <begin position="28"/>
        <end position="54"/>
    </location>
</feature>
<feature type="compositionally biased region" description="Polar residues" evidence="1">
    <location>
        <begin position="30"/>
        <end position="46"/>
    </location>
</feature>
<sequence>MRGSRHVRVRDTAAFRRGHGPTCLRWSHGFRTTDSSPGADDSTSQLQHHESKLGQPAAAGDRIFICDNKFPFLAPLAVSKNEERRLGGDGK</sequence>
<evidence type="ECO:0000313" key="2">
    <source>
        <dbReference type="EMBL" id="TNN52588.1"/>
    </source>
</evidence>
<reference evidence="2 3" key="1">
    <citation type="submission" date="2019-03" db="EMBL/GenBank/DDBJ databases">
        <title>First draft genome of Liparis tanakae, snailfish: a comprehensive survey of snailfish specific genes.</title>
        <authorList>
            <person name="Kim W."/>
            <person name="Song I."/>
            <person name="Jeong J.-H."/>
            <person name="Kim D."/>
            <person name="Kim S."/>
            <person name="Ryu S."/>
            <person name="Song J.Y."/>
            <person name="Lee S.K."/>
        </authorList>
    </citation>
    <scope>NUCLEOTIDE SEQUENCE [LARGE SCALE GENOMIC DNA]</scope>
    <source>
        <tissue evidence="2">Muscle</tissue>
    </source>
</reference>